<evidence type="ECO:0000313" key="3">
    <source>
        <dbReference type="Proteomes" id="UP000777784"/>
    </source>
</evidence>
<dbReference type="Proteomes" id="UP000777784">
    <property type="component" value="Unassembled WGS sequence"/>
</dbReference>
<name>A0A948RYC1_UNCEI</name>
<reference evidence="2" key="1">
    <citation type="submission" date="2021-05" db="EMBL/GenBank/DDBJ databases">
        <title>Energy efficiency and biological interactions define the core microbiome of deep oligotrophic groundwater.</title>
        <authorList>
            <person name="Mehrshad M."/>
            <person name="Lopez-Fernandez M."/>
            <person name="Bell E."/>
            <person name="Bernier-Latmani R."/>
            <person name="Bertilsson S."/>
            <person name="Dopson M."/>
        </authorList>
    </citation>
    <scope>NUCLEOTIDE SEQUENCE</scope>
    <source>
        <strain evidence="2">Modern_marine.mb.64</strain>
    </source>
</reference>
<accession>A0A948RYC1</accession>
<feature type="region of interest" description="Disordered" evidence="1">
    <location>
        <begin position="1"/>
        <end position="49"/>
    </location>
</feature>
<evidence type="ECO:0000256" key="1">
    <source>
        <dbReference type="SAM" id="MobiDB-lite"/>
    </source>
</evidence>
<feature type="compositionally biased region" description="Basic and acidic residues" evidence="1">
    <location>
        <begin position="16"/>
        <end position="31"/>
    </location>
</feature>
<comment type="caution">
    <text evidence="2">The sequence shown here is derived from an EMBL/GenBank/DDBJ whole genome shotgun (WGS) entry which is preliminary data.</text>
</comment>
<dbReference type="AlphaFoldDB" id="A0A948RYC1"/>
<dbReference type="EMBL" id="JAHJDP010000118">
    <property type="protein sequence ID" value="MBU2693275.1"/>
    <property type="molecule type" value="Genomic_DNA"/>
</dbReference>
<protein>
    <submittedName>
        <fullName evidence="2">Uncharacterized protein</fullName>
    </submittedName>
</protein>
<proteinExistence type="predicted"/>
<sequence length="49" mass="5481">MKTAGLDPGGAVPVPPRRENQGRLDMPRDLWFDESVDPEAARSSYNRKP</sequence>
<evidence type="ECO:0000313" key="2">
    <source>
        <dbReference type="EMBL" id="MBU2693275.1"/>
    </source>
</evidence>
<gene>
    <name evidence="2" type="ORF">KJ970_20345</name>
</gene>
<organism evidence="2 3">
    <name type="scientific">Eiseniibacteriota bacterium</name>
    <dbReference type="NCBI Taxonomy" id="2212470"/>
    <lineage>
        <taxon>Bacteria</taxon>
        <taxon>Candidatus Eiseniibacteriota</taxon>
    </lineage>
</organism>